<dbReference type="GO" id="GO:0003676">
    <property type="term" value="F:nucleic acid binding"/>
    <property type="evidence" value="ECO:0007669"/>
    <property type="project" value="InterPro"/>
</dbReference>
<comment type="caution">
    <text evidence="3">The sequence shown here is derived from an EMBL/GenBank/DDBJ whole genome shotgun (WGS) entry which is preliminary data.</text>
</comment>
<dbReference type="InterPro" id="IPR001878">
    <property type="entry name" value="Znf_CCHC"/>
</dbReference>
<dbReference type="GO" id="GO:0008270">
    <property type="term" value="F:zinc ion binding"/>
    <property type="evidence" value="ECO:0007669"/>
    <property type="project" value="UniProtKB-KW"/>
</dbReference>
<name>A0A9N8VAQ9_9GLOM</name>
<proteinExistence type="predicted"/>
<evidence type="ECO:0000259" key="2">
    <source>
        <dbReference type="PROSITE" id="PS50158"/>
    </source>
</evidence>
<gene>
    <name evidence="3" type="ORF">AMORRO_LOCUS489</name>
</gene>
<dbReference type="OrthoDB" id="3863715at2759"/>
<dbReference type="Proteomes" id="UP000789342">
    <property type="component" value="Unassembled WGS sequence"/>
</dbReference>
<dbReference type="EMBL" id="CAJVPV010000128">
    <property type="protein sequence ID" value="CAG8443998.1"/>
    <property type="molecule type" value="Genomic_DNA"/>
</dbReference>
<accession>A0A9N8VAQ9</accession>
<organism evidence="3 4">
    <name type="scientific">Acaulospora morrowiae</name>
    <dbReference type="NCBI Taxonomy" id="94023"/>
    <lineage>
        <taxon>Eukaryota</taxon>
        <taxon>Fungi</taxon>
        <taxon>Fungi incertae sedis</taxon>
        <taxon>Mucoromycota</taxon>
        <taxon>Glomeromycotina</taxon>
        <taxon>Glomeromycetes</taxon>
        <taxon>Diversisporales</taxon>
        <taxon>Acaulosporaceae</taxon>
        <taxon>Acaulospora</taxon>
    </lineage>
</organism>
<feature type="domain" description="CCHC-type" evidence="2">
    <location>
        <begin position="81"/>
        <end position="94"/>
    </location>
</feature>
<evidence type="ECO:0000313" key="3">
    <source>
        <dbReference type="EMBL" id="CAG8443998.1"/>
    </source>
</evidence>
<protein>
    <submittedName>
        <fullName evidence="3">981_t:CDS:1</fullName>
    </submittedName>
</protein>
<keyword evidence="1" id="KW-0862">Zinc</keyword>
<evidence type="ECO:0000313" key="4">
    <source>
        <dbReference type="Proteomes" id="UP000789342"/>
    </source>
</evidence>
<reference evidence="3" key="1">
    <citation type="submission" date="2021-06" db="EMBL/GenBank/DDBJ databases">
        <authorList>
            <person name="Kallberg Y."/>
            <person name="Tangrot J."/>
            <person name="Rosling A."/>
        </authorList>
    </citation>
    <scope>NUCLEOTIDE SEQUENCE</scope>
    <source>
        <strain evidence="3">CL551</strain>
    </source>
</reference>
<keyword evidence="1" id="KW-0479">Metal-binding</keyword>
<evidence type="ECO:0000256" key="1">
    <source>
        <dbReference type="PROSITE-ProRule" id="PRU00047"/>
    </source>
</evidence>
<dbReference type="PROSITE" id="PS50158">
    <property type="entry name" value="ZF_CCHC"/>
    <property type="match status" value="1"/>
</dbReference>
<dbReference type="AlphaFoldDB" id="A0A9N8VAQ9"/>
<keyword evidence="1" id="KW-0863">Zinc-finger</keyword>
<keyword evidence="4" id="KW-1185">Reference proteome</keyword>
<sequence>MTKRYNEHKSGEERAAMWTRKYQPISIKWTRMTNNGSLELAKTLEYMKIYGIENVRGACYSKVDLHEEDYQSIHHDLLHICFRCGEDRHWAHECNKCSKCNSTASSAATIVADPVIILKIVIIAMNVTNMVTIQRIAIRGGCKLALRENQSVV</sequence>